<proteinExistence type="predicted"/>
<reference evidence="1 2" key="1">
    <citation type="submission" date="2017-05" db="EMBL/GenBank/DDBJ databases">
        <authorList>
            <person name="Varghese N."/>
            <person name="Submissions S."/>
        </authorList>
    </citation>
    <scope>NUCLEOTIDE SEQUENCE [LARGE SCALE GENOMIC DNA]</scope>
    <source>
        <strain evidence="1 2">DSM 26001</strain>
    </source>
</reference>
<sequence>MSETRLYTFPSCPSTGPNVFDGPAQMAPLVAALVSAVVSPLVDAVVDKGVNALTEAAKDKDFQVPSPEPVMKEFYEVGISGETTFNSQVGCVVLVRGEFETGDYQPEPVEPGESLPDIIAAKFRVWAGSGAHQKRGDPYVRVKSGTLELYFEVAPVLSDDGKMLGLRPQALYLGRFASKDGLFGSSRRNYQFTITFADPFGSQAFASADFKYEGLEKPFSKVACPQVPQTTYCAATELGGIRGWYVTKPISEDFAPVIKKRQANAVTLKTAITDWTAPPPRPTVPDDVPGVAGLLKTYCAALESANRPRLAGQQQWDERCPPDLALAKREYLYGESIASARLEKQRADDFWAKMCVDSTGQSLRKDDDGLVKCLKVLAGGKEPVLAGRFLLTSTIVETRPGNNVAAFFAPAAEKVAPSLKTAVKEKLDPVEREKVAAAAATKASADAKTKRDALNAVTLADDGVKAAQVSYDAALAKQAATPGDAAAEVAAITAHIALLKAQIAANDSYRAADLPIPFPVIG</sequence>
<dbReference type="EMBL" id="FXUL01000042">
    <property type="protein sequence ID" value="SMP81211.1"/>
    <property type="molecule type" value="Genomic_DNA"/>
</dbReference>
<evidence type="ECO:0000313" key="1">
    <source>
        <dbReference type="EMBL" id="SMP81211.1"/>
    </source>
</evidence>
<gene>
    <name evidence="1" type="ORF">SAMN06295970_14213</name>
</gene>
<organism evidence="1 2">
    <name type="scientific">Noviherbaspirillum suwonense</name>
    <dbReference type="NCBI Taxonomy" id="1224511"/>
    <lineage>
        <taxon>Bacteria</taxon>
        <taxon>Pseudomonadati</taxon>
        <taxon>Pseudomonadota</taxon>
        <taxon>Betaproteobacteria</taxon>
        <taxon>Burkholderiales</taxon>
        <taxon>Oxalobacteraceae</taxon>
        <taxon>Noviherbaspirillum</taxon>
    </lineage>
</organism>
<protein>
    <submittedName>
        <fullName evidence="1">Uncharacterized protein</fullName>
    </submittedName>
</protein>
<evidence type="ECO:0000313" key="2">
    <source>
        <dbReference type="Proteomes" id="UP001158049"/>
    </source>
</evidence>
<keyword evidence="2" id="KW-1185">Reference proteome</keyword>
<comment type="caution">
    <text evidence="1">The sequence shown here is derived from an EMBL/GenBank/DDBJ whole genome shotgun (WGS) entry which is preliminary data.</text>
</comment>
<name>A0ABY1QUI4_9BURK</name>
<accession>A0ABY1QUI4</accession>
<dbReference type="Proteomes" id="UP001158049">
    <property type="component" value="Unassembled WGS sequence"/>
</dbReference>